<dbReference type="SUPFAM" id="SSF47598">
    <property type="entry name" value="Ribbon-helix-helix"/>
    <property type="match status" value="1"/>
</dbReference>
<dbReference type="KEGG" id="lxl:KDY119_03681"/>
<dbReference type="AlphaFoldDB" id="A0A5P9QI49"/>
<sequence>MAATKEHERRLTLRLSEHELDELHRAADANGTSLQMYVLGLVHKDLRRREDQQPTLNSWEAIRSLQQRMANGTASKAEREAFYAGFDGYELTDEDREWLDADLGGVGSDPEHDEDFR</sequence>
<keyword evidence="2" id="KW-1185">Reference proteome</keyword>
<organism evidence="1 2">
    <name type="scientific">Luteimicrobium xylanilyticum</name>
    <dbReference type="NCBI Taxonomy" id="1133546"/>
    <lineage>
        <taxon>Bacteria</taxon>
        <taxon>Bacillati</taxon>
        <taxon>Actinomycetota</taxon>
        <taxon>Actinomycetes</taxon>
        <taxon>Micrococcales</taxon>
        <taxon>Luteimicrobium</taxon>
    </lineage>
</organism>
<gene>
    <name evidence="1" type="ORF">KDY119_03681</name>
</gene>
<dbReference type="InterPro" id="IPR010985">
    <property type="entry name" value="Ribbon_hlx_hlx"/>
</dbReference>
<proteinExistence type="predicted"/>
<reference evidence="1 2" key="1">
    <citation type="submission" date="2019-10" db="EMBL/GenBank/DDBJ databases">
        <title>Genome sequence of Luteimicrobium xylanilyticum HY-24.</title>
        <authorList>
            <person name="Kim D.Y."/>
            <person name="Park H.-Y."/>
        </authorList>
    </citation>
    <scope>NUCLEOTIDE SEQUENCE [LARGE SCALE GENOMIC DNA]</scope>
    <source>
        <strain evidence="1 2">HY-24</strain>
    </source>
</reference>
<evidence type="ECO:0000313" key="1">
    <source>
        <dbReference type="EMBL" id="QFV00146.1"/>
    </source>
</evidence>
<dbReference type="RefSeq" id="WP_036955454.1">
    <property type="nucleotide sequence ID" value="NZ_BAABIH010000009.1"/>
</dbReference>
<accession>A0A5P9QI49</accession>
<dbReference type="EMBL" id="CP045529">
    <property type="protein sequence ID" value="QFV00146.1"/>
    <property type="molecule type" value="Genomic_DNA"/>
</dbReference>
<name>A0A5P9QI49_9MICO</name>
<dbReference type="GO" id="GO:0006355">
    <property type="term" value="P:regulation of DNA-templated transcription"/>
    <property type="evidence" value="ECO:0007669"/>
    <property type="project" value="InterPro"/>
</dbReference>
<dbReference type="Proteomes" id="UP000326702">
    <property type="component" value="Chromosome"/>
</dbReference>
<evidence type="ECO:0000313" key="2">
    <source>
        <dbReference type="Proteomes" id="UP000326702"/>
    </source>
</evidence>
<protein>
    <submittedName>
        <fullName evidence="1">Uncharacterized protein</fullName>
    </submittedName>
</protein>